<keyword evidence="2" id="KW-0813">Transport</keyword>
<evidence type="ECO:0000313" key="10">
    <source>
        <dbReference type="Proteomes" id="UP000030023"/>
    </source>
</evidence>
<dbReference type="InterPro" id="IPR043429">
    <property type="entry name" value="ArtM/GltK/GlnP/TcyL/YhdX-like"/>
</dbReference>
<gene>
    <name evidence="9" type="ORF">Q757_10225</name>
</gene>
<keyword evidence="6 7" id="KW-0472">Membrane</keyword>
<comment type="caution">
    <text evidence="9">The sequence shown here is derived from an EMBL/GenBank/DDBJ whole genome shotgun (WGS) entry which is preliminary data.</text>
</comment>
<dbReference type="PANTHER" id="PTHR30614">
    <property type="entry name" value="MEMBRANE COMPONENT OF AMINO ACID ABC TRANSPORTER"/>
    <property type="match status" value="1"/>
</dbReference>
<dbReference type="SUPFAM" id="SSF161098">
    <property type="entry name" value="MetI-like"/>
    <property type="match status" value="1"/>
</dbReference>
<evidence type="ECO:0000256" key="5">
    <source>
        <dbReference type="ARBA" id="ARBA00022989"/>
    </source>
</evidence>
<evidence type="ECO:0000313" key="9">
    <source>
        <dbReference type="EMBL" id="KGO19088.1"/>
    </source>
</evidence>
<feature type="non-terminal residue" evidence="9">
    <location>
        <position position="1"/>
    </location>
</feature>
<evidence type="ECO:0000259" key="8">
    <source>
        <dbReference type="Pfam" id="PF00528"/>
    </source>
</evidence>
<keyword evidence="4" id="KW-0029">Amino-acid transport</keyword>
<dbReference type="Pfam" id="PF00528">
    <property type="entry name" value="BPD_transp_1"/>
    <property type="match status" value="1"/>
</dbReference>
<evidence type="ECO:0000256" key="2">
    <source>
        <dbReference type="ARBA" id="ARBA00022448"/>
    </source>
</evidence>
<reference evidence="9 10" key="1">
    <citation type="journal article" date="2014" name="Antonie Van Leeuwenhoek">
        <title>Oenococcus alcoholitolerans sp. nov., a lactic acid bacteria isolated from cachaca and ethanol fermentation processes.</title>
        <authorList>
            <person name="Badotti F."/>
            <person name="Moreira A.P."/>
            <person name="Tonon L.A."/>
            <person name="de Lucena B.T."/>
            <person name="Gomes Fde C."/>
            <person name="Kruger R."/>
            <person name="Thompson C.C."/>
            <person name="de Morais M.A.Jr."/>
            <person name="Rosa C.A."/>
            <person name="Thompson F.L."/>
        </authorList>
    </citation>
    <scope>NUCLEOTIDE SEQUENCE [LARGE SCALE GENOMIC DNA]</scope>
    <source>
        <strain evidence="9 10">UFRJ-M7.2.18</strain>
    </source>
</reference>
<dbReference type="InterPro" id="IPR035906">
    <property type="entry name" value="MetI-like_sf"/>
</dbReference>
<proteinExistence type="predicted"/>
<feature type="domain" description="ABC transmembrane type-1" evidence="8">
    <location>
        <begin position="1"/>
        <end position="80"/>
    </location>
</feature>
<evidence type="ECO:0000256" key="3">
    <source>
        <dbReference type="ARBA" id="ARBA00022692"/>
    </source>
</evidence>
<dbReference type="EMBL" id="AXCV01000662">
    <property type="protein sequence ID" value="KGO19088.1"/>
    <property type="molecule type" value="Genomic_DNA"/>
</dbReference>
<name>A0ABR4XNS8_9LACO</name>
<organism evidence="9 10">
    <name type="scientific">Oenococcus alcoholitolerans</name>
    <dbReference type="NCBI Taxonomy" id="931074"/>
    <lineage>
        <taxon>Bacteria</taxon>
        <taxon>Bacillati</taxon>
        <taxon>Bacillota</taxon>
        <taxon>Bacilli</taxon>
        <taxon>Lactobacillales</taxon>
        <taxon>Lactobacillaceae</taxon>
        <taxon>Oenococcus</taxon>
    </lineage>
</organism>
<evidence type="ECO:0000256" key="7">
    <source>
        <dbReference type="SAM" id="Phobius"/>
    </source>
</evidence>
<evidence type="ECO:0000256" key="6">
    <source>
        <dbReference type="ARBA" id="ARBA00023136"/>
    </source>
</evidence>
<feature type="transmembrane region" description="Helical" evidence="7">
    <location>
        <begin position="51"/>
        <end position="72"/>
    </location>
</feature>
<sequence length="83" mass="9354">KIILPQVFKIVLPSFGNEVINLIKDTSLGYVISLVDILYIAQGHAVSDVTLLPYFIVAVIYLLFTALATLIMRKVESRYRGWV</sequence>
<comment type="subcellular location">
    <subcellularLocation>
        <location evidence="1">Membrane</location>
        <topology evidence="1">Multi-pass membrane protein</topology>
    </subcellularLocation>
</comment>
<evidence type="ECO:0000256" key="1">
    <source>
        <dbReference type="ARBA" id="ARBA00004141"/>
    </source>
</evidence>
<dbReference type="Proteomes" id="UP000030023">
    <property type="component" value="Unassembled WGS sequence"/>
</dbReference>
<dbReference type="PANTHER" id="PTHR30614:SF0">
    <property type="entry name" value="L-CYSTINE TRANSPORT SYSTEM PERMEASE PROTEIN TCYL"/>
    <property type="match status" value="1"/>
</dbReference>
<accession>A0ABR4XNS8</accession>
<dbReference type="InterPro" id="IPR000515">
    <property type="entry name" value="MetI-like"/>
</dbReference>
<evidence type="ECO:0000256" key="4">
    <source>
        <dbReference type="ARBA" id="ARBA00022970"/>
    </source>
</evidence>
<keyword evidence="5 7" id="KW-1133">Transmembrane helix</keyword>
<dbReference type="Gene3D" id="1.10.3720.10">
    <property type="entry name" value="MetI-like"/>
    <property type="match status" value="1"/>
</dbReference>
<keyword evidence="10" id="KW-1185">Reference proteome</keyword>
<protein>
    <recommendedName>
        <fullName evidence="8">ABC transmembrane type-1 domain-containing protein</fullName>
    </recommendedName>
</protein>
<keyword evidence="3 7" id="KW-0812">Transmembrane</keyword>